<dbReference type="GO" id="GO:0006334">
    <property type="term" value="P:nucleosome assembly"/>
    <property type="evidence" value="ECO:0007669"/>
    <property type="project" value="InterPro"/>
</dbReference>
<dbReference type="Pfam" id="PF22996">
    <property type="entry name" value="C2H2-2nd_BIRD-IDD"/>
    <property type="match status" value="1"/>
</dbReference>
<evidence type="ECO:0000256" key="7">
    <source>
        <dbReference type="ARBA" id="ARBA00022490"/>
    </source>
</evidence>
<feature type="compositionally biased region" description="Acidic residues" evidence="26">
    <location>
        <begin position="306"/>
        <end position="344"/>
    </location>
</feature>
<evidence type="ECO:0000256" key="8">
    <source>
        <dbReference type="ARBA" id="ARBA00022723"/>
    </source>
</evidence>
<keyword evidence="17" id="KW-0325">Glycoprotein</keyword>
<dbReference type="InterPro" id="IPR019801">
    <property type="entry name" value="Glyco_hydro_35_CS"/>
</dbReference>
<dbReference type="Gene3D" id="3.30.160.60">
    <property type="entry name" value="Classic Zinc Finger"/>
    <property type="match status" value="1"/>
</dbReference>
<dbReference type="Pfam" id="PF00956">
    <property type="entry name" value="NAP"/>
    <property type="match status" value="1"/>
</dbReference>
<dbReference type="GO" id="GO:0005634">
    <property type="term" value="C:nucleus"/>
    <property type="evidence" value="ECO:0007669"/>
    <property type="project" value="UniProtKB-SubCell"/>
</dbReference>
<comment type="catalytic activity">
    <reaction evidence="1 23">
        <text>Hydrolysis of terminal non-reducing beta-D-galactose residues in beta-D-galactosides.</text>
        <dbReference type="EC" id="3.2.1.23"/>
    </reaction>
</comment>
<evidence type="ECO:0000256" key="11">
    <source>
        <dbReference type="ARBA" id="ARBA00022771"/>
    </source>
</evidence>
<keyword evidence="13" id="KW-0862">Zinc</keyword>
<keyword evidence="15" id="KW-0238">DNA-binding</keyword>
<comment type="similarity">
    <text evidence="4 24">Belongs to the glycosyl hydrolase 35 family.</text>
</comment>
<feature type="coiled-coil region" evidence="25">
    <location>
        <begin position="59"/>
        <end position="86"/>
    </location>
</feature>
<evidence type="ECO:0000256" key="26">
    <source>
        <dbReference type="SAM" id="MobiDB-lite"/>
    </source>
</evidence>
<dbReference type="FunFam" id="3.30.1120.90:FF:000005">
    <property type="entry name" value="Nucleosome assembly protein11"/>
    <property type="match status" value="1"/>
</dbReference>
<keyword evidence="16" id="KW-0804">Transcription</keyword>
<evidence type="ECO:0000313" key="29">
    <source>
        <dbReference type="Proteomes" id="UP000823749"/>
    </source>
</evidence>
<evidence type="ECO:0000256" key="12">
    <source>
        <dbReference type="ARBA" id="ARBA00022801"/>
    </source>
</evidence>
<dbReference type="Gene3D" id="1.20.5.1500">
    <property type="match status" value="1"/>
</dbReference>
<dbReference type="SUPFAM" id="SSF51445">
    <property type="entry name" value="(Trans)glycosidases"/>
    <property type="match status" value="1"/>
</dbReference>
<name>A0AAV6I6Z1_9ERIC</name>
<evidence type="ECO:0000256" key="1">
    <source>
        <dbReference type="ARBA" id="ARBA00001412"/>
    </source>
</evidence>
<dbReference type="FunFam" id="3.20.20.80:FF:000115">
    <property type="entry name" value="Beta-galactosidase"/>
    <property type="match status" value="1"/>
</dbReference>
<dbReference type="Pfam" id="PF22992">
    <property type="entry name" value="C2CH-4th_BIRD-IDD"/>
    <property type="match status" value="1"/>
</dbReference>
<dbReference type="InterPro" id="IPR008979">
    <property type="entry name" value="Galactose-bd-like_sf"/>
</dbReference>
<evidence type="ECO:0000256" key="10">
    <source>
        <dbReference type="ARBA" id="ARBA00022737"/>
    </source>
</evidence>
<keyword evidence="10" id="KW-0677">Repeat</keyword>
<evidence type="ECO:0000259" key="27">
    <source>
        <dbReference type="PROSITE" id="PS50157"/>
    </source>
</evidence>
<keyword evidence="8" id="KW-0479">Metal-binding</keyword>
<accession>A0AAV6I6Z1</accession>
<keyword evidence="9" id="KW-0732">Signal</keyword>
<keyword evidence="12 23" id="KW-0378">Hydrolase</keyword>
<evidence type="ECO:0000256" key="18">
    <source>
        <dbReference type="ARBA" id="ARBA00023186"/>
    </source>
</evidence>
<evidence type="ECO:0000313" key="28">
    <source>
        <dbReference type="EMBL" id="KAG5523535.1"/>
    </source>
</evidence>
<evidence type="ECO:0000256" key="2">
    <source>
        <dbReference type="ARBA" id="ARBA00004123"/>
    </source>
</evidence>
<dbReference type="FunFam" id="1.20.5.1500:FF:000001">
    <property type="entry name" value="Nucleosome assembly protein 1-like 1"/>
    <property type="match status" value="1"/>
</dbReference>
<evidence type="ECO:0000256" key="24">
    <source>
        <dbReference type="RuleBase" id="RU003679"/>
    </source>
</evidence>
<dbReference type="GO" id="GO:0004565">
    <property type="term" value="F:beta-galactosidase activity"/>
    <property type="evidence" value="ECO:0007669"/>
    <property type="project" value="UniProtKB-EC"/>
</dbReference>
<organism evidence="28 29">
    <name type="scientific">Rhododendron griersonianum</name>
    <dbReference type="NCBI Taxonomy" id="479676"/>
    <lineage>
        <taxon>Eukaryota</taxon>
        <taxon>Viridiplantae</taxon>
        <taxon>Streptophyta</taxon>
        <taxon>Embryophyta</taxon>
        <taxon>Tracheophyta</taxon>
        <taxon>Spermatophyta</taxon>
        <taxon>Magnoliopsida</taxon>
        <taxon>eudicotyledons</taxon>
        <taxon>Gunneridae</taxon>
        <taxon>Pentapetalae</taxon>
        <taxon>asterids</taxon>
        <taxon>Ericales</taxon>
        <taxon>Ericaceae</taxon>
        <taxon>Ericoideae</taxon>
        <taxon>Rhodoreae</taxon>
        <taxon>Rhododendron</taxon>
    </lineage>
</organism>
<dbReference type="Gene3D" id="2.60.120.260">
    <property type="entry name" value="Galactose-binding domain-like"/>
    <property type="match status" value="2"/>
</dbReference>
<dbReference type="InterPro" id="IPR031330">
    <property type="entry name" value="Gly_Hdrlase_35_cat"/>
</dbReference>
<keyword evidence="11 22" id="KW-0863">Zinc-finger</keyword>
<dbReference type="Pfam" id="PF01301">
    <property type="entry name" value="Glyco_hydro_35"/>
    <property type="match status" value="1"/>
</dbReference>
<dbReference type="InterPro" id="IPR002164">
    <property type="entry name" value="NAP_family"/>
</dbReference>
<evidence type="ECO:0000256" key="3">
    <source>
        <dbReference type="ARBA" id="ARBA00004496"/>
    </source>
</evidence>
<dbReference type="InterPro" id="IPR055186">
    <property type="entry name" value="C2H2-2nd_BIRD-IDD"/>
</dbReference>
<dbReference type="InterPro" id="IPR048912">
    <property type="entry name" value="BetaGal1-like_ABD1"/>
</dbReference>
<dbReference type="GO" id="GO:0005737">
    <property type="term" value="C:cytoplasm"/>
    <property type="evidence" value="ECO:0007669"/>
    <property type="project" value="UniProtKB-SubCell"/>
</dbReference>
<dbReference type="GO" id="GO:0042393">
    <property type="term" value="F:histone binding"/>
    <property type="evidence" value="ECO:0007669"/>
    <property type="project" value="UniProtKB-ARBA"/>
</dbReference>
<dbReference type="InterPro" id="IPR036236">
    <property type="entry name" value="Znf_C2H2_sf"/>
</dbReference>
<dbReference type="SMART" id="SM00355">
    <property type="entry name" value="ZnF_C2H2"/>
    <property type="match status" value="3"/>
</dbReference>
<dbReference type="InterPro" id="IPR013087">
    <property type="entry name" value="Znf_C2H2_type"/>
</dbReference>
<comment type="subcellular location">
    <subcellularLocation>
        <location evidence="3">Cytoplasm</location>
    </subcellularLocation>
    <subcellularLocation>
        <location evidence="2">Nucleus</location>
    </subcellularLocation>
</comment>
<sequence>MSNTNKDQLDLSDLGASLPAAAAALSAEDRAGLVNALKDKLQNLAGQHSDVLETLTPKVRKRVEVLRELQSQHDELEAKFFEERAALEAKYQKLYEPLYTKRYEVVNGVEVEGFTTEVTMDEEDKEVEEKGVPSFWVTAMKTNEVLAEEISERDEEALKYLKDIKWYRIDNPKGFKLEFFFDTNPFFKNSVLTKTYHMIDDDEPILEKAIGTEIEWYPGKCLTQKILKKKPKKGSKNAKPITKTENCESFFNFFNPPQVPEDDDDIDEDTAEELQNQMEQDYDIGSTIRDKIIPHAVSWFTGEAVQGDEFEDIEEDDEDDEEGDEDEDEEDEDDEEEDDDDEEEKGGKSRKKKSGRAQAGEGQPDPEAEVISLSPNSLLATNRFICDVCNKGFKRDQNLQLHRRGHNLPWKLKQRVTGKEGIVLIRKKVYVCPESSCVHHDPSRALGDLTGIKKHFCRKHGEKKWKCEKCSKKYAVQSDWKAHSKTCGTREYRCDCGTIFSRRDSFITHRAFCDALAEESVRAISSNPLLNYPQVQSQSQFINNTDHDNNMMIKKEQQNFTNPNPDNTIPVWLYQDFQNPNSPSTVGPSPHLSATALLQKASQMGHHVYADPCNQTAGFGLNFSSREGRAAAGFVHSPFGGGNSNIAAVSSGVLSSIIRGQESPAMAGGGAGTGAPSSLNIQDMVDSVLSSGHGFEGMTKDFLGLRSPLSHGEILNMGMAGFSSHIDGLNENQNQTQKSWQGENEANYDPPLLFISEDGIVWLNQVNARKFEIADDMFWKDGKIVQIIGGDLHYFRILPEYWEDRLLRAKAFGLNTIQTYVPWNLHEPSRGELDFEGIADIVSFLKLCQKLDLLVMLRAGPYICAEWDLGGFPPWLLAVEPALRLRSSDPAFLDLVERWWGVLLPLIAPLLYGNGGPIIMVQIENEFGSYGNDKVYLHHLVALARGHLGDAIILYTTDGGSREALEKGTIRGDAVFSAVDFTTGDDPWPIFKLQKEFNAPGKSPPLSASFYTGWLTHWGEKIAKTDADFTAAALEKILSRNGSAVLYMAHGGTNFGFYSGANTGANEYDYKPDLTSYDYDAPIKESGDVDNAKFKALHSVMKKYHAASLPSVPSDNEKTGYGRIQLQKSSILFDTLNIKGAIHVAESESPISMESAGQMFGLMLYVSEYRASNNGSILSIPEVHDRAQVFISCSSKVDAQRPTYIGTIERWSNKPLGLPYTGCHSNTSLFVLVENMGRVNYGQFMFDRKGILSSVYLSGKALHGWKMFSVPFLNLNGKEKVNPIIQLAYSEIITSSAHEKLEDSFDYSQKEPAFYSGYFTVDETSQLKDTYISFRGWGKGIASVNDFNIGRYWPSFGPQCNLYVPAPVLRHGENVVVILELESPNPKLVVTSVDQPDFTCGSSSSKVHQL</sequence>
<dbReference type="Pfam" id="PF00096">
    <property type="entry name" value="zf-C2H2"/>
    <property type="match status" value="1"/>
</dbReference>
<evidence type="ECO:0000256" key="20">
    <source>
        <dbReference type="ARBA" id="ARBA00023295"/>
    </source>
</evidence>
<dbReference type="PANTHER" id="PTHR23421">
    <property type="entry name" value="BETA-GALACTOSIDASE RELATED"/>
    <property type="match status" value="1"/>
</dbReference>
<dbReference type="GO" id="GO:0000724">
    <property type="term" value="P:double-strand break repair via homologous recombination"/>
    <property type="evidence" value="ECO:0007669"/>
    <property type="project" value="UniProtKB-ARBA"/>
</dbReference>
<dbReference type="InterPro" id="IPR037231">
    <property type="entry name" value="NAP-like_sf"/>
</dbReference>
<dbReference type="FunFam" id="3.30.160.60:FF:000554">
    <property type="entry name" value="protein indeterminate-domain 12-like"/>
    <property type="match status" value="1"/>
</dbReference>
<feature type="region of interest" description="Disordered" evidence="26">
    <location>
        <begin position="300"/>
        <end position="369"/>
    </location>
</feature>
<dbReference type="GO" id="GO:0008270">
    <property type="term" value="F:zinc ion binding"/>
    <property type="evidence" value="ECO:0007669"/>
    <property type="project" value="UniProtKB-KW"/>
</dbReference>
<keyword evidence="29" id="KW-1185">Reference proteome</keyword>
<keyword evidence="18" id="KW-0143">Chaperone</keyword>
<keyword evidence="25" id="KW-0175">Coiled coil</keyword>
<evidence type="ECO:0000256" key="14">
    <source>
        <dbReference type="ARBA" id="ARBA00023015"/>
    </source>
</evidence>
<protein>
    <recommendedName>
        <fullName evidence="6 23">Beta-galactosidase</fullName>
        <ecNumber evidence="6 23">3.2.1.23</ecNumber>
    </recommendedName>
</protein>
<dbReference type="Proteomes" id="UP000823749">
    <property type="component" value="Chromosome 12"/>
</dbReference>
<dbReference type="GO" id="GO:0005975">
    <property type="term" value="P:carbohydrate metabolic process"/>
    <property type="evidence" value="ECO:0007669"/>
    <property type="project" value="InterPro"/>
</dbReference>
<dbReference type="PRINTS" id="PR00742">
    <property type="entry name" value="GLHYDRLASE35"/>
</dbReference>
<dbReference type="GO" id="GO:0006355">
    <property type="term" value="P:regulation of DNA-templated transcription"/>
    <property type="evidence" value="ECO:0007669"/>
    <property type="project" value="UniProtKB-ARBA"/>
</dbReference>
<dbReference type="SUPFAM" id="SSF49785">
    <property type="entry name" value="Galactose-binding domain-like"/>
    <property type="match status" value="1"/>
</dbReference>
<comment type="similarity">
    <text evidence="5">Belongs to the nucleosome assembly protein (NAP) family.</text>
</comment>
<evidence type="ECO:0000256" key="23">
    <source>
        <dbReference type="RuleBase" id="RU000675"/>
    </source>
</evidence>
<dbReference type="InterPro" id="IPR001944">
    <property type="entry name" value="Glycoside_Hdrlase_35"/>
</dbReference>
<keyword evidence="14" id="KW-0805">Transcription regulation</keyword>
<dbReference type="InterPro" id="IPR055185">
    <property type="entry name" value="C2CH-4th_BIRD-IDD"/>
</dbReference>
<comment type="function">
    <text evidence="21">May modulate chromatin structure by regulation of nucleosome assembly/disassembly. Could function together with B-type cyclins in the regulation of microtubule dynamics.</text>
</comment>
<evidence type="ECO:0000256" key="19">
    <source>
        <dbReference type="ARBA" id="ARBA00023242"/>
    </source>
</evidence>
<dbReference type="EC" id="3.2.1.23" evidence="6 23"/>
<evidence type="ECO:0000256" key="15">
    <source>
        <dbReference type="ARBA" id="ARBA00023125"/>
    </source>
</evidence>
<gene>
    <name evidence="28" type="ORF">RHGRI_035367</name>
</gene>
<evidence type="ECO:0000256" key="17">
    <source>
        <dbReference type="ARBA" id="ARBA00023180"/>
    </source>
</evidence>
<dbReference type="FunFam" id="3.30.160.60:FF:000131">
    <property type="entry name" value="protein indeterminate-domain 5, chloroplastic-like"/>
    <property type="match status" value="1"/>
</dbReference>
<keyword evidence="7" id="KW-0963">Cytoplasm</keyword>
<keyword evidence="20 23" id="KW-0326">Glycosidase</keyword>
<reference evidence="28" key="1">
    <citation type="submission" date="2020-08" db="EMBL/GenBank/DDBJ databases">
        <title>Plant Genome Project.</title>
        <authorList>
            <person name="Zhang R.-G."/>
        </authorList>
    </citation>
    <scope>NUCLEOTIDE SEQUENCE</scope>
    <source>
        <strain evidence="28">WSP0</strain>
        <tissue evidence="28">Leaf</tissue>
    </source>
</reference>
<dbReference type="PROSITE" id="PS50157">
    <property type="entry name" value="ZINC_FINGER_C2H2_2"/>
    <property type="match status" value="1"/>
</dbReference>
<evidence type="ECO:0000256" key="4">
    <source>
        <dbReference type="ARBA" id="ARBA00009809"/>
    </source>
</evidence>
<dbReference type="Pfam" id="PF22995">
    <property type="entry name" value="C2CH-3rd_BIRD-IDD"/>
    <property type="match status" value="1"/>
</dbReference>
<evidence type="ECO:0000256" key="9">
    <source>
        <dbReference type="ARBA" id="ARBA00022729"/>
    </source>
</evidence>
<evidence type="ECO:0000256" key="16">
    <source>
        <dbReference type="ARBA" id="ARBA00023163"/>
    </source>
</evidence>
<evidence type="ECO:0000256" key="21">
    <source>
        <dbReference type="ARBA" id="ARBA00056035"/>
    </source>
</evidence>
<dbReference type="InterPro" id="IPR017853">
    <property type="entry name" value="GH"/>
</dbReference>
<dbReference type="SUPFAM" id="SSF143113">
    <property type="entry name" value="NAP-like"/>
    <property type="match status" value="1"/>
</dbReference>
<evidence type="ECO:0000256" key="25">
    <source>
        <dbReference type="SAM" id="Coils"/>
    </source>
</evidence>
<dbReference type="PROSITE" id="PS01182">
    <property type="entry name" value="GLYCOSYL_HYDROL_F35"/>
    <property type="match status" value="1"/>
</dbReference>
<dbReference type="SUPFAM" id="SSF57667">
    <property type="entry name" value="beta-beta-alpha zinc fingers"/>
    <property type="match status" value="1"/>
</dbReference>
<dbReference type="Pfam" id="PF21317">
    <property type="entry name" value="BetaGal_ABD_1"/>
    <property type="match status" value="1"/>
</dbReference>
<dbReference type="InterPro" id="IPR055187">
    <property type="entry name" value="C2CH-3rd_BIRD-IDD"/>
</dbReference>
<dbReference type="FunFam" id="2.60.120.260:FF:000021">
    <property type="entry name" value="Beta-galactosidase"/>
    <property type="match status" value="1"/>
</dbReference>
<evidence type="ECO:0000256" key="6">
    <source>
        <dbReference type="ARBA" id="ARBA00012756"/>
    </source>
</evidence>
<evidence type="ECO:0000256" key="5">
    <source>
        <dbReference type="ARBA" id="ARBA00009947"/>
    </source>
</evidence>
<dbReference type="GO" id="GO:0003677">
    <property type="term" value="F:DNA binding"/>
    <property type="evidence" value="ECO:0007669"/>
    <property type="project" value="UniProtKB-KW"/>
</dbReference>
<evidence type="ECO:0000256" key="22">
    <source>
        <dbReference type="PROSITE-ProRule" id="PRU00042"/>
    </source>
</evidence>
<dbReference type="Gene3D" id="3.30.1120.90">
    <property type="entry name" value="Nucleosome assembly protein"/>
    <property type="match status" value="1"/>
</dbReference>
<feature type="domain" description="C2H2-type" evidence="27">
    <location>
        <begin position="384"/>
        <end position="406"/>
    </location>
</feature>
<evidence type="ECO:0000256" key="13">
    <source>
        <dbReference type="ARBA" id="ARBA00022833"/>
    </source>
</evidence>
<dbReference type="Gene3D" id="3.20.20.80">
    <property type="entry name" value="Glycosidases"/>
    <property type="match status" value="1"/>
</dbReference>
<dbReference type="Pfam" id="PF21467">
    <property type="entry name" value="BetaGal_gal-bd"/>
    <property type="match status" value="1"/>
</dbReference>
<dbReference type="EMBL" id="JACTNZ010000012">
    <property type="protein sequence ID" value="KAG5523535.1"/>
    <property type="molecule type" value="Genomic_DNA"/>
</dbReference>
<comment type="caution">
    <text evidence="28">The sequence shown here is derived from an EMBL/GenBank/DDBJ whole genome shotgun (WGS) entry which is preliminary data.</text>
</comment>
<dbReference type="InterPro" id="IPR048913">
    <property type="entry name" value="BetaGal_gal-bd"/>
</dbReference>
<dbReference type="PROSITE" id="PS00028">
    <property type="entry name" value="ZINC_FINGER_C2H2_1"/>
    <property type="match status" value="1"/>
</dbReference>
<keyword evidence="19" id="KW-0539">Nucleus</keyword>
<proteinExistence type="inferred from homology"/>